<proteinExistence type="predicted"/>
<dbReference type="EMBL" id="JBHUDE010000148">
    <property type="protein sequence ID" value="MFD1609120.1"/>
    <property type="molecule type" value="Genomic_DNA"/>
</dbReference>
<keyword evidence="3" id="KW-1185">Reference proteome</keyword>
<sequence length="286" mass="32251">MQIQLMTDGGADVPQHLIEKLELEIVPLYLHFSDGEYKTGVTLNLNDFHKKVKDLNEVPQSAAPSPNDFYEAFKKVPKDRSIMMFSISKELSSTYQNAVAAKEMILEEEPERKIAVINTKTASGAIALLLYDVYLKIKSGYTFEEAVNHAEERVESTATLFVLQTLDNLVRGGRVSKVTGKIAKTLNIKLLMRASDEGTIEVTEKIRGEKKALRRFIDQIGEYAKNTESKHLYMTHCNDESRAKKLLNEIKSKYPFKETFLTEMGPLIATHGGEGAIVIAFFKDRK</sequence>
<dbReference type="PANTHER" id="PTHR33434:SF2">
    <property type="entry name" value="FATTY ACID-BINDING PROTEIN TM_1468"/>
    <property type="match status" value="1"/>
</dbReference>
<dbReference type="NCBIfam" id="TIGR00762">
    <property type="entry name" value="DegV"/>
    <property type="match status" value="1"/>
</dbReference>
<dbReference type="Proteomes" id="UP001597221">
    <property type="component" value="Unassembled WGS sequence"/>
</dbReference>
<protein>
    <submittedName>
        <fullName evidence="2">DegV family protein</fullName>
    </submittedName>
</protein>
<comment type="caution">
    <text evidence="2">The sequence shown here is derived from an EMBL/GenBank/DDBJ whole genome shotgun (WGS) entry which is preliminary data.</text>
</comment>
<reference evidence="3" key="1">
    <citation type="journal article" date="2019" name="Int. J. Syst. Evol. Microbiol.">
        <title>The Global Catalogue of Microorganisms (GCM) 10K type strain sequencing project: providing services to taxonomists for standard genome sequencing and annotation.</title>
        <authorList>
            <consortium name="The Broad Institute Genomics Platform"/>
            <consortium name="The Broad Institute Genome Sequencing Center for Infectious Disease"/>
            <person name="Wu L."/>
            <person name="Ma J."/>
        </authorList>
    </citation>
    <scope>NUCLEOTIDE SEQUENCE [LARGE SCALE GENOMIC DNA]</scope>
    <source>
        <strain evidence="3">CGMCC 1.12376</strain>
    </source>
</reference>
<keyword evidence="1" id="KW-0446">Lipid-binding</keyword>
<name>A0ABW4HVC7_9BACI</name>
<evidence type="ECO:0000313" key="2">
    <source>
        <dbReference type="EMBL" id="MFD1609120.1"/>
    </source>
</evidence>
<dbReference type="PROSITE" id="PS51482">
    <property type="entry name" value="DEGV"/>
    <property type="match status" value="1"/>
</dbReference>
<evidence type="ECO:0000256" key="1">
    <source>
        <dbReference type="ARBA" id="ARBA00023121"/>
    </source>
</evidence>
<evidence type="ECO:0000313" key="3">
    <source>
        <dbReference type="Proteomes" id="UP001597221"/>
    </source>
</evidence>
<dbReference type="Pfam" id="PF02645">
    <property type="entry name" value="DegV"/>
    <property type="match status" value="1"/>
</dbReference>
<dbReference type="RefSeq" id="WP_251517385.1">
    <property type="nucleotide sequence ID" value="NZ_JAMBON010000056.1"/>
</dbReference>
<dbReference type="InterPro" id="IPR003797">
    <property type="entry name" value="DegV"/>
</dbReference>
<dbReference type="PANTHER" id="PTHR33434">
    <property type="entry name" value="DEGV DOMAIN-CONTAINING PROTEIN DR_1986-RELATED"/>
    <property type="match status" value="1"/>
</dbReference>
<accession>A0ABW4HVC7</accession>
<dbReference type="Gene3D" id="3.30.1180.10">
    <property type="match status" value="1"/>
</dbReference>
<dbReference type="SUPFAM" id="SSF82549">
    <property type="entry name" value="DAK1/DegV-like"/>
    <property type="match status" value="1"/>
</dbReference>
<dbReference type="Gene3D" id="3.40.50.10170">
    <property type="match status" value="1"/>
</dbReference>
<gene>
    <name evidence="2" type="ORF">ACFSBH_16005</name>
</gene>
<dbReference type="InterPro" id="IPR050270">
    <property type="entry name" value="DegV_domain_contain"/>
</dbReference>
<organism evidence="2 3">
    <name type="scientific">Oceanobacillus luteolus</name>
    <dbReference type="NCBI Taxonomy" id="1274358"/>
    <lineage>
        <taxon>Bacteria</taxon>
        <taxon>Bacillati</taxon>
        <taxon>Bacillota</taxon>
        <taxon>Bacilli</taxon>
        <taxon>Bacillales</taxon>
        <taxon>Bacillaceae</taxon>
        <taxon>Oceanobacillus</taxon>
    </lineage>
</organism>
<dbReference type="InterPro" id="IPR043168">
    <property type="entry name" value="DegV_C"/>
</dbReference>